<name>A0A8J5TUU2_FUSOX</name>
<organism evidence="2 3">
    <name type="scientific">Fusarium oxysporum f. sp. rapae</name>
    <dbReference type="NCBI Taxonomy" id="485398"/>
    <lineage>
        <taxon>Eukaryota</taxon>
        <taxon>Fungi</taxon>
        <taxon>Dikarya</taxon>
        <taxon>Ascomycota</taxon>
        <taxon>Pezizomycotina</taxon>
        <taxon>Sordariomycetes</taxon>
        <taxon>Hypocreomycetidae</taxon>
        <taxon>Hypocreales</taxon>
        <taxon>Nectriaceae</taxon>
        <taxon>Fusarium</taxon>
        <taxon>Fusarium oxysporum species complex</taxon>
    </lineage>
</organism>
<dbReference type="EMBL" id="JAELUQ010000005">
    <property type="protein sequence ID" value="KAG7413704.1"/>
    <property type="molecule type" value="Genomic_DNA"/>
</dbReference>
<feature type="region of interest" description="Disordered" evidence="1">
    <location>
        <begin position="206"/>
        <end position="243"/>
    </location>
</feature>
<dbReference type="AlphaFoldDB" id="A0A8J5TUU2"/>
<evidence type="ECO:0000313" key="3">
    <source>
        <dbReference type="Proteomes" id="UP000694050"/>
    </source>
</evidence>
<feature type="compositionally biased region" description="Low complexity" evidence="1">
    <location>
        <begin position="230"/>
        <end position="241"/>
    </location>
</feature>
<gene>
    <name evidence="2" type="ORF">Forpe1208_v007116</name>
</gene>
<protein>
    <submittedName>
        <fullName evidence="2">Uncharacterized protein</fullName>
    </submittedName>
</protein>
<reference evidence="2" key="1">
    <citation type="submission" date="2021-04" db="EMBL/GenBank/DDBJ databases">
        <title>First draft genome resource for Brassicaceae pathogens Fusarium oxysporum f. sp. raphani and Fusarium oxysporum f. sp. rapae.</title>
        <authorList>
            <person name="Asai S."/>
        </authorList>
    </citation>
    <scope>NUCLEOTIDE SEQUENCE</scope>
    <source>
        <strain evidence="2">Tf1208</strain>
    </source>
</reference>
<comment type="caution">
    <text evidence="2">The sequence shown here is derived from an EMBL/GenBank/DDBJ whole genome shotgun (WGS) entry which is preliminary data.</text>
</comment>
<evidence type="ECO:0000313" key="2">
    <source>
        <dbReference type="EMBL" id="KAG7413704.1"/>
    </source>
</evidence>
<feature type="region of interest" description="Disordered" evidence="1">
    <location>
        <begin position="295"/>
        <end position="330"/>
    </location>
</feature>
<feature type="compositionally biased region" description="Basic and acidic residues" evidence="1">
    <location>
        <begin position="320"/>
        <end position="330"/>
    </location>
</feature>
<proteinExistence type="predicted"/>
<accession>A0A8J5TUU2</accession>
<sequence length="330" mass="37985">MEPNGAAYILTAAQFAGEVNQRGGNVAVRQAQVERVLSSFEESKKHMSMDGIEETHKYLRTGQWVQDYTSAGSHQAYKRFVGTGGYRKHYKPFYPRLADSDKARRFIMGDYRWRDFQVGRQASNNTIHVTISKAKGHAAALNDDSNTNKKQKALDGYLRAAAQLSAELNTESQLKGRDREVQVLQDQLRDSQQRNADLERQLHEQTQLRRHAEHQTQVSQNRLKERQEQLQDAQDQLQDTQRQLEDSRLYAKGLEDKQDQTKAHVTRHQQIFMETIELDKQREIKSAMRQQCINSIAKQSFSRPEGVKAANKRPAPGITDSKEPKRPRQN</sequence>
<evidence type="ECO:0000256" key="1">
    <source>
        <dbReference type="SAM" id="MobiDB-lite"/>
    </source>
</evidence>
<dbReference type="Proteomes" id="UP000694050">
    <property type="component" value="Unassembled WGS sequence"/>
</dbReference>